<evidence type="ECO:0000313" key="5">
    <source>
        <dbReference type="Proteomes" id="UP001153148"/>
    </source>
</evidence>
<evidence type="ECO:0000256" key="2">
    <source>
        <dbReference type="ARBA" id="ARBA00022490"/>
    </source>
</evidence>
<keyword evidence="5" id="KW-1185">Reference proteome</keyword>
<dbReference type="EMBL" id="CAJPIN010003330">
    <property type="protein sequence ID" value="CAG2056065.1"/>
    <property type="molecule type" value="Genomic_DNA"/>
</dbReference>
<dbReference type="InterPro" id="IPR036034">
    <property type="entry name" value="PDZ_sf"/>
</dbReference>
<dbReference type="InterPro" id="IPR043545">
    <property type="entry name" value="GRIP1/2"/>
</dbReference>
<organism evidence="4 5">
    <name type="scientific">Timema podura</name>
    <name type="common">Walking stick</name>
    <dbReference type="NCBI Taxonomy" id="61482"/>
    <lineage>
        <taxon>Eukaryota</taxon>
        <taxon>Metazoa</taxon>
        <taxon>Ecdysozoa</taxon>
        <taxon>Arthropoda</taxon>
        <taxon>Hexapoda</taxon>
        <taxon>Insecta</taxon>
        <taxon>Pterygota</taxon>
        <taxon>Neoptera</taxon>
        <taxon>Polyneoptera</taxon>
        <taxon>Phasmatodea</taxon>
        <taxon>Timematodea</taxon>
        <taxon>Timematoidea</taxon>
        <taxon>Timematidae</taxon>
        <taxon>Timema</taxon>
    </lineage>
</organism>
<dbReference type="SUPFAM" id="SSF50156">
    <property type="entry name" value="PDZ domain-like"/>
    <property type="match status" value="1"/>
</dbReference>
<comment type="subcellular location">
    <subcellularLocation>
        <location evidence="1">Cytoplasm</location>
    </subcellularLocation>
</comment>
<dbReference type="PANTHER" id="PTHR46227">
    <property type="entry name" value="GLUTAMATE RECEPTOR-INTERACTING PROTEIN GRIP"/>
    <property type="match status" value="1"/>
</dbReference>
<proteinExistence type="predicted"/>
<comment type="caution">
    <text evidence="4">The sequence shown here is derived from an EMBL/GenBank/DDBJ whole genome shotgun (WGS) entry which is preliminary data.</text>
</comment>
<sequence>GVCPTTNNLHLGDNSAGVPPSDYIDDVTGEDRTKQPVINVDEKKVLDKDYPLPIYQELPVLRAIGMDVQITPDLNVNLSIISKSRNQSLRSQYGGVRPNHHESLSYITTEQRRVVLCLTPVRDITPRIEPESMPSVVPRIVHISLKKEEGSLGLTLRGGVHPDPLLCRPLVITYVRPGGPAHRYPLCDHHHYLGVFGSR</sequence>
<accession>A0ABN7NJZ5</accession>
<feature type="non-terminal residue" evidence="4">
    <location>
        <position position="1"/>
    </location>
</feature>
<dbReference type="PANTHER" id="PTHR46227:SF2">
    <property type="entry name" value="FI03335P"/>
    <property type="match status" value="1"/>
</dbReference>
<dbReference type="Gene3D" id="2.30.42.10">
    <property type="match status" value="1"/>
</dbReference>
<evidence type="ECO:0000256" key="3">
    <source>
        <dbReference type="ARBA" id="ARBA00022737"/>
    </source>
</evidence>
<dbReference type="Proteomes" id="UP001153148">
    <property type="component" value="Unassembled WGS sequence"/>
</dbReference>
<name>A0ABN7NJZ5_TIMPD</name>
<keyword evidence="3" id="KW-0677">Repeat</keyword>
<gene>
    <name evidence="4" type="ORF">TPAB3V08_LOCUS3062</name>
</gene>
<reference evidence="4" key="1">
    <citation type="submission" date="2021-03" db="EMBL/GenBank/DDBJ databases">
        <authorList>
            <person name="Tran Van P."/>
        </authorList>
    </citation>
    <scope>NUCLEOTIDE SEQUENCE</scope>
</reference>
<evidence type="ECO:0000256" key="1">
    <source>
        <dbReference type="ARBA" id="ARBA00004496"/>
    </source>
</evidence>
<evidence type="ECO:0000313" key="4">
    <source>
        <dbReference type="EMBL" id="CAG2056065.1"/>
    </source>
</evidence>
<protein>
    <submittedName>
        <fullName evidence="4">Uncharacterized protein</fullName>
    </submittedName>
</protein>
<keyword evidence="2" id="KW-0963">Cytoplasm</keyword>